<dbReference type="InterPro" id="IPR013762">
    <property type="entry name" value="Integrase-like_cat_sf"/>
</dbReference>
<protein>
    <submittedName>
        <fullName evidence="4">Integrase family protein</fullName>
    </submittedName>
</protein>
<dbReference type="GO" id="GO:0006310">
    <property type="term" value="P:DNA recombination"/>
    <property type="evidence" value="ECO:0007669"/>
    <property type="project" value="UniProtKB-KW"/>
</dbReference>
<dbReference type="InterPro" id="IPR011010">
    <property type="entry name" value="DNA_brk_join_enz"/>
</dbReference>
<dbReference type="PANTHER" id="PTHR30349:SF64">
    <property type="entry name" value="PROPHAGE INTEGRASE INTD-RELATED"/>
    <property type="match status" value="1"/>
</dbReference>
<gene>
    <name evidence="4" type="ORF">AMETH_0555</name>
</gene>
<evidence type="ECO:0000256" key="1">
    <source>
        <dbReference type="ARBA" id="ARBA00023172"/>
    </source>
</evidence>
<dbReference type="Gene3D" id="1.10.443.10">
    <property type="entry name" value="Intergrase catalytic core"/>
    <property type="match status" value="1"/>
</dbReference>
<dbReference type="GO" id="GO:0003677">
    <property type="term" value="F:DNA binding"/>
    <property type="evidence" value="ECO:0007669"/>
    <property type="project" value="InterPro"/>
</dbReference>
<dbReference type="eggNOG" id="COG0582">
    <property type="taxonomic scope" value="Bacteria"/>
</dbReference>
<dbReference type="InterPro" id="IPR002104">
    <property type="entry name" value="Integrase_catalytic"/>
</dbReference>
<dbReference type="STRING" id="1068978.AMETH_0555"/>
<dbReference type="InterPro" id="IPR050090">
    <property type="entry name" value="Tyrosine_recombinase_XerCD"/>
</dbReference>
<evidence type="ECO:0000259" key="3">
    <source>
        <dbReference type="PROSITE" id="PS51898"/>
    </source>
</evidence>
<dbReference type="PROSITE" id="PS51898">
    <property type="entry name" value="TYR_RECOMBINASE"/>
    <property type="match status" value="1"/>
</dbReference>
<name>A0A076MS85_AMYME</name>
<feature type="region of interest" description="Disordered" evidence="2">
    <location>
        <begin position="311"/>
        <end position="333"/>
    </location>
</feature>
<dbReference type="SUPFAM" id="SSF56349">
    <property type="entry name" value="DNA breaking-rejoining enzymes"/>
    <property type="match status" value="1"/>
</dbReference>
<evidence type="ECO:0000313" key="4">
    <source>
        <dbReference type="EMBL" id="AIJ20647.1"/>
    </source>
</evidence>
<dbReference type="HOGENOM" id="CLU_048112_0_0_11"/>
<dbReference type="AlphaFoldDB" id="A0A076MS85"/>
<dbReference type="Proteomes" id="UP000062973">
    <property type="component" value="Chromosome"/>
</dbReference>
<reference evidence="4 5" key="1">
    <citation type="submission" date="2014-07" db="EMBL/GenBank/DDBJ databases">
        <title>Whole Genome Sequence of the Amycolatopsis methanolica 239.</title>
        <authorList>
            <person name="Tang B."/>
        </authorList>
    </citation>
    <scope>NUCLEOTIDE SEQUENCE [LARGE SCALE GENOMIC DNA]</scope>
    <source>
        <strain evidence="4 5">239</strain>
    </source>
</reference>
<sequence>MQTSHDVRIWAVEKIKGKRKTTYRVRWLVAKQRFGESFATVGLADSFRSDLVTASRKGEAFDTDTGLPVSMMRKLATMPWFEFACEYIDMKWPNSSPRYRKSTAESLARITLAMTDNRGSLPAAGSPEGRELRQALMAAFNPTRREAALSGRMAGELSTIARHSRNVNDLEKPDVLRSVLAELETNLDGNRGSANTVRIRKAALTNSIDYAIEKKLLAGNPLAELKTKRRNYALKEVDPASVVNPMQARMLLEAVGNVGKPGPPLVAFFATMYYAGLRPEEAANLNKTDLAIPEEGWGDLNLSGARPEIGKEWTNSGEASETGPLKHREENTGRTVPCAPALTEILHNHLTRFGTAPDGRLFRGARDGGRVSSSVYGRVWAAARELVFTEEVQAGPLAKRPYDLRHACVSTWLSGGVEPTRVAKWAGHSLSVLLKVYAKCLDGGEKAARDRAERAMRGW</sequence>
<dbReference type="PANTHER" id="PTHR30349">
    <property type="entry name" value="PHAGE INTEGRASE-RELATED"/>
    <property type="match status" value="1"/>
</dbReference>
<keyword evidence="1" id="KW-0233">DNA recombination</keyword>
<accession>A0A076MS85</accession>
<evidence type="ECO:0000313" key="5">
    <source>
        <dbReference type="Proteomes" id="UP000062973"/>
    </source>
</evidence>
<dbReference type="KEGG" id="amq:AMETH_0555"/>
<dbReference type="OrthoDB" id="3773913at2"/>
<dbReference type="EMBL" id="CP009110">
    <property type="protein sequence ID" value="AIJ20647.1"/>
    <property type="molecule type" value="Genomic_DNA"/>
</dbReference>
<feature type="domain" description="Tyr recombinase" evidence="3">
    <location>
        <begin position="237"/>
        <end position="451"/>
    </location>
</feature>
<dbReference type="PATRIC" id="fig|1068978.7.peg.584"/>
<dbReference type="GO" id="GO:0015074">
    <property type="term" value="P:DNA integration"/>
    <property type="evidence" value="ECO:0007669"/>
    <property type="project" value="InterPro"/>
</dbReference>
<proteinExistence type="predicted"/>
<evidence type="ECO:0000256" key="2">
    <source>
        <dbReference type="SAM" id="MobiDB-lite"/>
    </source>
</evidence>
<dbReference type="RefSeq" id="WP_017986514.1">
    <property type="nucleotide sequence ID" value="NZ_AQUL01000001.1"/>
</dbReference>
<keyword evidence="5" id="KW-1185">Reference proteome</keyword>
<organism evidence="4 5">
    <name type="scientific">Amycolatopsis methanolica 239</name>
    <dbReference type="NCBI Taxonomy" id="1068978"/>
    <lineage>
        <taxon>Bacteria</taxon>
        <taxon>Bacillati</taxon>
        <taxon>Actinomycetota</taxon>
        <taxon>Actinomycetes</taxon>
        <taxon>Pseudonocardiales</taxon>
        <taxon>Pseudonocardiaceae</taxon>
        <taxon>Amycolatopsis</taxon>
        <taxon>Amycolatopsis methanolica group</taxon>
    </lineage>
</organism>